<dbReference type="InterPro" id="IPR032801">
    <property type="entry name" value="PXL2A/B/C"/>
</dbReference>
<keyword evidence="4" id="KW-0676">Redox-active center</keyword>
<dbReference type="Pfam" id="PF13911">
    <property type="entry name" value="AhpC-TSA_2"/>
    <property type="match status" value="1"/>
</dbReference>
<evidence type="ECO:0000256" key="4">
    <source>
        <dbReference type="ARBA" id="ARBA00023284"/>
    </source>
</evidence>
<evidence type="ECO:0000313" key="10">
    <source>
        <dbReference type="Proteomes" id="UP001166674"/>
    </source>
</evidence>
<name>A0AA41T8M3_SCICA</name>
<keyword evidence="2" id="KW-0963">Cytoplasm</keyword>
<keyword evidence="10" id="KW-1185">Reference proteome</keyword>
<evidence type="ECO:0000256" key="1">
    <source>
        <dbReference type="ARBA" id="ARBA00004496"/>
    </source>
</evidence>
<protein>
    <recommendedName>
        <fullName evidence="6">Peroxiredoxin-like 2A</fullName>
    </recommendedName>
    <alternativeName>
        <fullName evidence="8">Peroxiredoxin-like 2 activated in M-CSF stimulated monocytes</fullName>
    </alternativeName>
    <alternativeName>
        <fullName evidence="7">Redox-regulatory protein FAM213A</fullName>
    </alternativeName>
</protein>
<comment type="similarity">
    <text evidence="5">Belongs to the peroxiredoxin-like PRXL2 family. PRXL2A subfamily.</text>
</comment>
<dbReference type="GO" id="GO:0016209">
    <property type="term" value="F:antioxidant activity"/>
    <property type="evidence" value="ECO:0007669"/>
    <property type="project" value="UniProtKB-KW"/>
</dbReference>
<sequence>MNLSSLKPKLDDLGVTLYAVIKEKNGTEMKDFQSYFKGDIILDENKKFSGPQRHKMKFMGFSLLSVWFNFFWAWNGGISRNLEGEGFILGGDFMVEPEKQGILIEHQEKELGDKVNPLSVLEAARIIKSETPASEKK</sequence>
<dbReference type="AlphaFoldDB" id="A0AA41T8M3"/>
<dbReference type="PANTHER" id="PTHR28630:SF31">
    <property type="entry name" value="PEROXIREDOXIN-LIKE 2A"/>
    <property type="match status" value="1"/>
</dbReference>
<organism evidence="9 10">
    <name type="scientific">Sciurus carolinensis</name>
    <name type="common">Eastern gray squirrel</name>
    <dbReference type="NCBI Taxonomy" id="30640"/>
    <lineage>
        <taxon>Eukaryota</taxon>
        <taxon>Metazoa</taxon>
        <taxon>Chordata</taxon>
        <taxon>Craniata</taxon>
        <taxon>Vertebrata</taxon>
        <taxon>Euteleostomi</taxon>
        <taxon>Mammalia</taxon>
        <taxon>Eutheria</taxon>
        <taxon>Euarchontoglires</taxon>
        <taxon>Glires</taxon>
        <taxon>Rodentia</taxon>
        <taxon>Sciuromorpha</taxon>
        <taxon>Sciuridae</taxon>
        <taxon>Sciurinae</taxon>
        <taxon>Sciurini</taxon>
        <taxon>Sciurus</taxon>
    </lineage>
</organism>
<evidence type="ECO:0000256" key="3">
    <source>
        <dbReference type="ARBA" id="ARBA00022862"/>
    </source>
</evidence>
<proteinExistence type="inferred from homology"/>
<comment type="caution">
    <text evidence="9">The sequence shown here is derived from an EMBL/GenBank/DDBJ whole genome shotgun (WGS) entry which is preliminary data.</text>
</comment>
<evidence type="ECO:0000256" key="6">
    <source>
        <dbReference type="ARBA" id="ARBA00023849"/>
    </source>
</evidence>
<dbReference type="Proteomes" id="UP001166674">
    <property type="component" value="Unassembled WGS sequence"/>
</dbReference>
<evidence type="ECO:0000256" key="2">
    <source>
        <dbReference type="ARBA" id="ARBA00022490"/>
    </source>
</evidence>
<dbReference type="EMBL" id="JAATJV010418639">
    <property type="protein sequence ID" value="MBZ3887744.1"/>
    <property type="molecule type" value="Genomic_DNA"/>
</dbReference>
<gene>
    <name evidence="9" type="ORF">SUZIE_194485</name>
</gene>
<comment type="subcellular location">
    <subcellularLocation>
        <location evidence="1">Cytoplasm</location>
    </subcellularLocation>
</comment>
<dbReference type="PANTHER" id="PTHR28630">
    <property type="match status" value="1"/>
</dbReference>
<evidence type="ECO:0000256" key="7">
    <source>
        <dbReference type="ARBA" id="ARBA00032058"/>
    </source>
</evidence>
<dbReference type="GO" id="GO:0005737">
    <property type="term" value="C:cytoplasm"/>
    <property type="evidence" value="ECO:0007669"/>
    <property type="project" value="UniProtKB-SubCell"/>
</dbReference>
<reference evidence="9" key="1">
    <citation type="submission" date="2020-03" db="EMBL/GenBank/DDBJ databases">
        <title>Studies in the Genomics of Life Span.</title>
        <authorList>
            <person name="Glass D."/>
        </authorList>
    </citation>
    <scope>NUCLEOTIDE SEQUENCE</scope>
    <source>
        <strain evidence="9">SUZIE</strain>
        <tissue evidence="9">Muscle</tissue>
    </source>
</reference>
<evidence type="ECO:0000256" key="5">
    <source>
        <dbReference type="ARBA" id="ARBA00023787"/>
    </source>
</evidence>
<accession>A0AA41T8M3</accession>
<keyword evidence="3" id="KW-0049">Antioxidant</keyword>
<evidence type="ECO:0000313" key="9">
    <source>
        <dbReference type="EMBL" id="MBZ3887744.1"/>
    </source>
</evidence>
<evidence type="ECO:0000256" key="8">
    <source>
        <dbReference type="ARBA" id="ARBA00032129"/>
    </source>
</evidence>